<dbReference type="SUPFAM" id="SSF49899">
    <property type="entry name" value="Concanavalin A-like lectins/glucanases"/>
    <property type="match status" value="1"/>
</dbReference>
<dbReference type="EMBL" id="ML180302">
    <property type="protein sequence ID" value="THU77929.1"/>
    <property type="molecule type" value="Genomic_DNA"/>
</dbReference>
<dbReference type="AlphaFoldDB" id="A0A4S8KQG4"/>
<evidence type="ECO:0000313" key="2">
    <source>
        <dbReference type="EMBL" id="THU77929.1"/>
    </source>
</evidence>
<name>A0A4S8KQG4_DENBC</name>
<dbReference type="Proteomes" id="UP000297245">
    <property type="component" value="Unassembled WGS sequence"/>
</dbReference>
<keyword evidence="3" id="KW-1185">Reference proteome</keyword>
<organism evidence="2 3">
    <name type="scientific">Dendrothele bispora (strain CBS 962.96)</name>
    <dbReference type="NCBI Taxonomy" id="1314807"/>
    <lineage>
        <taxon>Eukaryota</taxon>
        <taxon>Fungi</taxon>
        <taxon>Dikarya</taxon>
        <taxon>Basidiomycota</taxon>
        <taxon>Agaricomycotina</taxon>
        <taxon>Agaricomycetes</taxon>
        <taxon>Agaricomycetidae</taxon>
        <taxon>Agaricales</taxon>
        <taxon>Agaricales incertae sedis</taxon>
        <taxon>Dendrothele</taxon>
    </lineage>
</organism>
<accession>A0A4S8KQG4</accession>
<evidence type="ECO:0000313" key="3">
    <source>
        <dbReference type="Proteomes" id="UP000297245"/>
    </source>
</evidence>
<dbReference type="InterPro" id="IPR050546">
    <property type="entry name" value="Glycosyl_Hydrlase_16"/>
</dbReference>
<dbReference type="Gene3D" id="2.60.120.200">
    <property type="match status" value="1"/>
</dbReference>
<dbReference type="InterPro" id="IPR013320">
    <property type="entry name" value="ConA-like_dom_sf"/>
</dbReference>
<dbReference type="GO" id="GO:0030246">
    <property type="term" value="F:carbohydrate binding"/>
    <property type="evidence" value="ECO:0007669"/>
    <property type="project" value="UniProtKB-KW"/>
</dbReference>
<feature type="non-terminal residue" evidence="2">
    <location>
        <position position="1"/>
    </location>
</feature>
<keyword evidence="2" id="KW-0430">Lectin</keyword>
<evidence type="ECO:0000256" key="1">
    <source>
        <dbReference type="ARBA" id="ARBA00006865"/>
    </source>
</evidence>
<comment type="similarity">
    <text evidence="1">Belongs to the glycosyl hydrolase 16 family.</text>
</comment>
<reference evidence="2 3" key="1">
    <citation type="journal article" date="2019" name="Nat. Ecol. Evol.">
        <title>Megaphylogeny resolves global patterns of mushroom evolution.</title>
        <authorList>
            <person name="Varga T."/>
            <person name="Krizsan K."/>
            <person name="Foldi C."/>
            <person name="Dima B."/>
            <person name="Sanchez-Garcia M."/>
            <person name="Sanchez-Ramirez S."/>
            <person name="Szollosi G.J."/>
            <person name="Szarkandi J.G."/>
            <person name="Papp V."/>
            <person name="Albert L."/>
            <person name="Andreopoulos W."/>
            <person name="Angelini C."/>
            <person name="Antonin V."/>
            <person name="Barry K.W."/>
            <person name="Bougher N.L."/>
            <person name="Buchanan P."/>
            <person name="Buyck B."/>
            <person name="Bense V."/>
            <person name="Catcheside P."/>
            <person name="Chovatia M."/>
            <person name="Cooper J."/>
            <person name="Damon W."/>
            <person name="Desjardin D."/>
            <person name="Finy P."/>
            <person name="Geml J."/>
            <person name="Haridas S."/>
            <person name="Hughes K."/>
            <person name="Justo A."/>
            <person name="Karasinski D."/>
            <person name="Kautmanova I."/>
            <person name="Kiss B."/>
            <person name="Kocsube S."/>
            <person name="Kotiranta H."/>
            <person name="LaButti K.M."/>
            <person name="Lechner B.E."/>
            <person name="Liimatainen K."/>
            <person name="Lipzen A."/>
            <person name="Lukacs Z."/>
            <person name="Mihaltcheva S."/>
            <person name="Morgado L.N."/>
            <person name="Niskanen T."/>
            <person name="Noordeloos M.E."/>
            <person name="Ohm R.A."/>
            <person name="Ortiz-Santana B."/>
            <person name="Ovrebo C."/>
            <person name="Racz N."/>
            <person name="Riley R."/>
            <person name="Savchenko A."/>
            <person name="Shiryaev A."/>
            <person name="Soop K."/>
            <person name="Spirin V."/>
            <person name="Szebenyi C."/>
            <person name="Tomsovsky M."/>
            <person name="Tulloss R.E."/>
            <person name="Uehling J."/>
            <person name="Grigoriev I.V."/>
            <person name="Vagvolgyi C."/>
            <person name="Papp T."/>
            <person name="Martin F.M."/>
            <person name="Miettinen O."/>
            <person name="Hibbett D.S."/>
            <person name="Nagy L.G."/>
        </authorList>
    </citation>
    <scope>NUCLEOTIDE SEQUENCE [LARGE SCALE GENOMIC DNA]</scope>
    <source>
        <strain evidence="2 3">CBS 962.96</strain>
    </source>
</reference>
<proteinExistence type="inferred from homology"/>
<gene>
    <name evidence="2" type="ORF">K435DRAFT_701270</name>
</gene>
<dbReference type="PANTHER" id="PTHR10963">
    <property type="entry name" value="GLYCOSYL HYDROLASE-RELATED"/>
    <property type="match status" value="1"/>
</dbReference>
<dbReference type="OrthoDB" id="4781at2759"/>
<sequence>FHEYVLEWTEEFVRIYVDTRLHTLLEYRFDDAPFWNKGKKAGIWGMDGSNTAFRDPSTGQLQGIKDPWGGGGTMRAKWNAPFDQDFYLIMNVAVGGTNGWFPDGQGDKPWLNGAGSQTAMREFADKKDEWYQSWPQGEEMDRRAMVVDWVKMWRHC</sequence>
<dbReference type="PANTHER" id="PTHR10963:SF55">
    <property type="entry name" value="GLYCOSIDE HYDROLASE FAMILY 16 PROTEIN"/>
    <property type="match status" value="1"/>
</dbReference>
<protein>
    <submittedName>
        <fullName evidence="2">Concanavalin A-like lectin/glucanase</fullName>
    </submittedName>
</protein>